<dbReference type="Gene3D" id="3.40.390.10">
    <property type="entry name" value="Collagenase (Catalytic Domain)"/>
    <property type="match status" value="1"/>
</dbReference>
<dbReference type="PRINTS" id="PR00480">
    <property type="entry name" value="ASTACIN"/>
</dbReference>
<dbReference type="InterPro" id="IPR013320">
    <property type="entry name" value="ConA-like_dom_sf"/>
</dbReference>
<keyword evidence="3 15" id="KW-0645">Protease</keyword>
<feature type="binding site" evidence="15">
    <location>
        <position position="127"/>
    </location>
    <ligand>
        <name>Zn(2+)</name>
        <dbReference type="ChEBI" id="CHEBI:29105"/>
        <note>catalytic</note>
    </ligand>
</feature>
<dbReference type="AlphaFoldDB" id="A0A8C4S684"/>
<keyword evidence="5 15" id="KW-0479">Metal-binding</keyword>
<organism evidence="21 22">
    <name type="scientific">Erpetoichthys calabaricus</name>
    <name type="common">Rope fish</name>
    <name type="synonym">Calamoichthys calabaricus</name>
    <dbReference type="NCBI Taxonomy" id="27687"/>
    <lineage>
        <taxon>Eukaryota</taxon>
        <taxon>Metazoa</taxon>
        <taxon>Chordata</taxon>
        <taxon>Craniata</taxon>
        <taxon>Vertebrata</taxon>
        <taxon>Euteleostomi</taxon>
        <taxon>Actinopterygii</taxon>
        <taxon>Polypteriformes</taxon>
        <taxon>Polypteridae</taxon>
        <taxon>Erpetoichthys</taxon>
    </lineage>
</organism>
<dbReference type="Gene3D" id="2.60.210.10">
    <property type="entry name" value="Apoptosis, Tumor Necrosis Factor Receptor Associated Protein 2, Chain A"/>
    <property type="match status" value="1"/>
</dbReference>
<evidence type="ECO:0000256" key="13">
    <source>
        <dbReference type="ARBA" id="ARBA00023157"/>
    </source>
</evidence>
<dbReference type="InterPro" id="IPR000998">
    <property type="entry name" value="MAM_dom"/>
</dbReference>
<dbReference type="SUPFAM" id="SSF55486">
    <property type="entry name" value="Metalloproteases ('zincins'), catalytic domain"/>
    <property type="match status" value="1"/>
</dbReference>
<name>A0A8C4S684_ERPCA</name>
<comment type="subcellular location">
    <subcellularLocation>
        <location evidence="1">Membrane</location>
        <topology evidence="1">Single-pass type I membrane protein</topology>
    </subcellularLocation>
</comment>
<keyword evidence="22" id="KW-1185">Reference proteome</keyword>
<dbReference type="PANTHER" id="PTHR10127:SF828">
    <property type="entry name" value="METALLOENDOPEPTIDASE"/>
    <property type="match status" value="1"/>
</dbReference>
<dbReference type="InterPro" id="IPR001506">
    <property type="entry name" value="Peptidase_M12A"/>
</dbReference>
<reference evidence="21" key="1">
    <citation type="submission" date="2021-06" db="EMBL/GenBank/DDBJ databases">
        <authorList>
            <consortium name="Wellcome Sanger Institute Data Sharing"/>
        </authorList>
    </citation>
    <scope>NUCLEOTIDE SEQUENCE [LARGE SCALE GENOMIC DNA]</scope>
</reference>
<dbReference type="SMART" id="SM00137">
    <property type="entry name" value="MAM"/>
    <property type="match status" value="1"/>
</dbReference>
<accession>A0A8C4S684</accession>
<feature type="binding site" evidence="15">
    <location>
        <position position="133"/>
    </location>
    <ligand>
        <name>Zn(2+)</name>
        <dbReference type="ChEBI" id="CHEBI:29105"/>
        <note>catalytic</note>
    </ligand>
</feature>
<protein>
    <recommendedName>
        <fullName evidence="16">Metalloendopeptidase</fullName>
        <ecNumber evidence="16">3.4.24.-</ecNumber>
    </recommendedName>
</protein>
<dbReference type="SMART" id="SM00061">
    <property type="entry name" value="MATH"/>
    <property type="match status" value="1"/>
</dbReference>
<comment type="cofactor">
    <cofactor evidence="15 16">
        <name>Zn(2+)</name>
        <dbReference type="ChEBI" id="CHEBI:29105"/>
    </cofactor>
    <text evidence="15 16">Binds 1 zinc ion per subunit.</text>
</comment>
<dbReference type="GeneTree" id="ENSGT00950000183111"/>
<evidence type="ECO:0000256" key="7">
    <source>
        <dbReference type="ARBA" id="ARBA00022801"/>
    </source>
</evidence>
<dbReference type="Proteomes" id="UP000694620">
    <property type="component" value="Chromosome 3"/>
</dbReference>
<dbReference type="PROSITE" id="PS51864">
    <property type="entry name" value="ASTACIN"/>
    <property type="match status" value="1"/>
</dbReference>
<keyword evidence="14" id="KW-0325">Glycoprotein</keyword>
<dbReference type="FunFam" id="2.60.120.200:FF:000037">
    <property type="entry name" value="Meprin A subunit"/>
    <property type="match status" value="1"/>
</dbReference>
<keyword evidence="13" id="KW-1015">Disulfide bond</keyword>
<keyword evidence="12" id="KW-0865">Zymogen</keyword>
<feature type="active site" evidence="15">
    <location>
        <position position="124"/>
    </location>
</feature>
<dbReference type="GO" id="GO:0008270">
    <property type="term" value="F:zinc ion binding"/>
    <property type="evidence" value="ECO:0007669"/>
    <property type="project" value="UniProtKB-UniRule"/>
</dbReference>
<dbReference type="FunFam" id="3.40.390.10:FF:000015">
    <property type="entry name" value="Meprin A subunit"/>
    <property type="match status" value="1"/>
</dbReference>
<proteinExistence type="predicted"/>
<feature type="binding site" evidence="15">
    <location>
        <position position="123"/>
    </location>
    <ligand>
        <name>Zn(2+)</name>
        <dbReference type="ChEBI" id="CHEBI:29105"/>
        <note>catalytic</note>
    </ligand>
</feature>
<keyword evidence="11 17" id="KW-0472">Membrane</keyword>
<evidence type="ECO:0000256" key="3">
    <source>
        <dbReference type="ARBA" id="ARBA00022670"/>
    </source>
</evidence>
<keyword evidence="8 15" id="KW-0862">Zinc</keyword>
<feature type="domain" description="Peptidase M12A" evidence="20">
    <location>
        <begin position="33"/>
        <end position="228"/>
    </location>
</feature>
<evidence type="ECO:0000256" key="12">
    <source>
        <dbReference type="ARBA" id="ARBA00023145"/>
    </source>
</evidence>
<evidence type="ECO:0000313" key="22">
    <source>
        <dbReference type="Proteomes" id="UP000694620"/>
    </source>
</evidence>
<comment type="caution">
    <text evidence="15">Lacks conserved residue(s) required for the propagation of feature annotation.</text>
</comment>
<dbReference type="GO" id="GO:0004222">
    <property type="term" value="F:metalloendopeptidase activity"/>
    <property type="evidence" value="ECO:0007669"/>
    <property type="project" value="UniProtKB-UniRule"/>
</dbReference>
<feature type="domain" description="MATH" evidence="19">
    <location>
        <begin position="392"/>
        <end position="549"/>
    </location>
</feature>
<evidence type="ECO:0000256" key="9">
    <source>
        <dbReference type="ARBA" id="ARBA00022989"/>
    </source>
</evidence>
<evidence type="ECO:0000256" key="1">
    <source>
        <dbReference type="ARBA" id="ARBA00004479"/>
    </source>
</evidence>
<feature type="transmembrane region" description="Helical" evidence="17">
    <location>
        <begin position="37"/>
        <end position="55"/>
    </location>
</feature>
<dbReference type="Pfam" id="PF00629">
    <property type="entry name" value="MAM"/>
    <property type="match status" value="1"/>
</dbReference>
<dbReference type="SMART" id="SM00235">
    <property type="entry name" value="ZnMc"/>
    <property type="match status" value="1"/>
</dbReference>
<dbReference type="PANTHER" id="PTHR10127">
    <property type="entry name" value="DISCOIDIN, CUB, EGF, LAMININ , AND ZINC METALLOPROTEASE DOMAIN CONTAINING"/>
    <property type="match status" value="1"/>
</dbReference>
<evidence type="ECO:0000256" key="4">
    <source>
        <dbReference type="ARBA" id="ARBA00022692"/>
    </source>
</evidence>
<dbReference type="InterPro" id="IPR006026">
    <property type="entry name" value="Peptidase_Metallo"/>
</dbReference>
<reference evidence="21" key="2">
    <citation type="submission" date="2025-08" db="UniProtKB">
        <authorList>
            <consortium name="Ensembl"/>
        </authorList>
    </citation>
    <scope>IDENTIFICATION</scope>
</reference>
<dbReference type="GO" id="GO:0016020">
    <property type="term" value="C:membrane"/>
    <property type="evidence" value="ECO:0007669"/>
    <property type="project" value="UniProtKB-SubCell"/>
</dbReference>
<evidence type="ECO:0000256" key="5">
    <source>
        <dbReference type="ARBA" id="ARBA00022723"/>
    </source>
</evidence>
<dbReference type="FunFam" id="2.60.210.10:FF:000009">
    <property type="entry name" value="Meprin A subunit"/>
    <property type="match status" value="1"/>
</dbReference>
<dbReference type="PRINTS" id="PR00020">
    <property type="entry name" value="MAMDOMAIN"/>
</dbReference>
<evidence type="ECO:0000313" key="21">
    <source>
        <dbReference type="Ensembl" id="ENSECRP00000012783.1"/>
    </source>
</evidence>
<sequence length="634" mass="73360">GNVFAYVYIIILGSLLLLNDLMGLMTENVKHLNFCPYSYFYSTIFSLFHILFFLSDLNAKGAVFQAFEMYRLKSCVDFKPYEGEKTFIKFEKLDGCWSFVGDLQTGQELSLGDGCDHKAVIEHELLHALGFYHEQSRTDRDDYVNIHWEEVQQGKEHNFVKYNDSFITDQNTPYDYESIMHYGPYSFNKNVSAPTVTCKIPEFDNIIGQYLDFSNMDIIRLNRMYNCSSSLTLLDHCAFESINICGMIQSSKDDEDWVHIKSISGMDDHTLLGQCRGKSDDINSTFNTNQSAVLESRILYPRRDLQCLQFFYKMTGNVNDKLVIWIKKDDGTGNVRTLVKVHTFKDSSWKIAHVPFQATSKFRYLFQGVKGNPAQSNGGIYIDDINLVETRCPSGVWQIKNFTGFLLTSPSGEYIQSPQFYSPEGYSYGIQVIPNSSYKGYTGIFFHLYSGVDDGALEWPVANRQASITVLDQDPDIRLRMSSSKSFTTSVTQDGNFYWDNPSKNGKYDSNCQCYKSGTWGWRTFISHYDLHRRNYLKNDDLIVFYLQMKVVEYNKHHATFTFYNLLCNLNKYKRNVLCVKNVSTFLYLSLLQIPKFRIRCTRSVCVITMPRLKEFSEAFRKKVIDSYEYGNGF</sequence>
<evidence type="ECO:0000259" key="20">
    <source>
        <dbReference type="PROSITE" id="PS51864"/>
    </source>
</evidence>
<evidence type="ECO:0000256" key="10">
    <source>
        <dbReference type="ARBA" id="ARBA00023049"/>
    </source>
</evidence>
<dbReference type="GO" id="GO:0006508">
    <property type="term" value="P:proteolysis"/>
    <property type="evidence" value="ECO:0007669"/>
    <property type="project" value="UniProtKB-KW"/>
</dbReference>
<keyword evidence="4 17" id="KW-0812">Transmembrane</keyword>
<keyword evidence="7 15" id="KW-0378">Hydrolase</keyword>
<evidence type="ECO:0000256" key="17">
    <source>
        <dbReference type="SAM" id="Phobius"/>
    </source>
</evidence>
<dbReference type="Pfam" id="PF22486">
    <property type="entry name" value="MATH_2"/>
    <property type="match status" value="1"/>
</dbReference>
<dbReference type="PROSITE" id="PS50060">
    <property type="entry name" value="MAM_2"/>
    <property type="match status" value="1"/>
</dbReference>
<dbReference type="InterPro" id="IPR008974">
    <property type="entry name" value="TRAF-like"/>
</dbReference>
<evidence type="ECO:0000259" key="19">
    <source>
        <dbReference type="PROSITE" id="PS50144"/>
    </source>
</evidence>
<dbReference type="SUPFAM" id="SSF49899">
    <property type="entry name" value="Concanavalin A-like lectins/glucanases"/>
    <property type="match status" value="1"/>
</dbReference>
<dbReference type="Pfam" id="PF01400">
    <property type="entry name" value="Astacin"/>
    <property type="match status" value="1"/>
</dbReference>
<evidence type="ECO:0000256" key="6">
    <source>
        <dbReference type="ARBA" id="ARBA00022729"/>
    </source>
</evidence>
<dbReference type="SUPFAM" id="SSF49599">
    <property type="entry name" value="TRAF domain-like"/>
    <property type="match status" value="1"/>
</dbReference>
<keyword evidence="10 15" id="KW-0482">Metalloprotease</keyword>
<evidence type="ECO:0000256" key="15">
    <source>
        <dbReference type="PROSITE-ProRule" id="PRU01211"/>
    </source>
</evidence>
<dbReference type="Gene3D" id="2.60.120.200">
    <property type="match status" value="1"/>
</dbReference>
<dbReference type="PROSITE" id="PS50144">
    <property type="entry name" value="MATH"/>
    <property type="match status" value="1"/>
</dbReference>
<dbReference type="InterPro" id="IPR002083">
    <property type="entry name" value="MATH/TRAF_dom"/>
</dbReference>
<feature type="transmembrane region" description="Helical" evidence="17">
    <location>
        <begin position="6"/>
        <end position="25"/>
    </location>
</feature>
<dbReference type="Ensembl" id="ENSECRT00000013003.1">
    <property type="protein sequence ID" value="ENSECRP00000012783.1"/>
    <property type="gene ID" value="ENSECRG00000008536.1"/>
</dbReference>
<keyword evidence="9 17" id="KW-1133">Transmembrane helix</keyword>
<evidence type="ECO:0000256" key="8">
    <source>
        <dbReference type="ARBA" id="ARBA00022833"/>
    </source>
</evidence>
<evidence type="ECO:0000256" key="14">
    <source>
        <dbReference type="ARBA" id="ARBA00023180"/>
    </source>
</evidence>
<dbReference type="InterPro" id="IPR024079">
    <property type="entry name" value="MetalloPept_cat_dom_sf"/>
</dbReference>
<dbReference type="EC" id="3.4.24.-" evidence="16"/>
<evidence type="ECO:0000256" key="2">
    <source>
        <dbReference type="ARBA" id="ARBA00022536"/>
    </source>
</evidence>
<evidence type="ECO:0000256" key="11">
    <source>
        <dbReference type="ARBA" id="ARBA00023136"/>
    </source>
</evidence>
<dbReference type="CDD" id="cd06263">
    <property type="entry name" value="MAM"/>
    <property type="match status" value="1"/>
</dbReference>
<keyword evidence="6" id="KW-0732">Signal</keyword>
<evidence type="ECO:0000259" key="18">
    <source>
        <dbReference type="PROSITE" id="PS50060"/>
    </source>
</evidence>
<reference evidence="21" key="3">
    <citation type="submission" date="2025-09" db="UniProtKB">
        <authorList>
            <consortium name="Ensembl"/>
        </authorList>
    </citation>
    <scope>IDENTIFICATION</scope>
</reference>
<feature type="domain" description="MAM" evidence="18">
    <location>
        <begin position="235"/>
        <end position="394"/>
    </location>
</feature>
<evidence type="ECO:0000256" key="16">
    <source>
        <dbReference type="RuleBase" id="RU361183"/>
    </source>
</evidence>
<keyword evidence="2" id="KW-0245">EGF-like domain</keyword>